<dbReference type="PANTHER" id="PTHR43557">
    <property type="entry name" value="APOPTOSIS-INDUCING FACTOR 1"/>
    <property type="match status" value="1"/>
</dbReference>
<dbReference type="SUPFAM" id="SSF55424">
    <property type="entry name" value="FAD/NAD-linked reductases, dimerisation (C-terminal) domain"/>
    <property type="match status" value="1"/>
</dbReference>
<dbReference type="Pfam" id="PF14759">
    <property type="entry name" value="Reductase_C"/>
    <property type="match status" value="1"/>
</dbReference>
<dbReference type="Gene3D" id="3.50.50.60">
    <property type="entry name" value="FAD/NAD(P)-binding domain"/>
    <property type="match status" value="2"/>
</dbReference>
<dbReference type="InterPro" id="IPR028202">
    <property type="entry name" value="Reductase_C"/>
</dbReference>
<dbReference type="SUPFAM" id="SSF51905">
    <property type="entry name" value="FAD/NAD(P)-binding domain"/>
    <property type="match status" value="2"/>
</dbReference>
<dbReference type="GO" id="GO:0005737">
    <property type="term" value="C:cytoplasm"/>
    <property type="evidence" value="ECO:0007669"/>
    <property type="project" value="TreeGrafter"/>
</dbReference>
<gene>
    <name evidence="7" type="ORF">SAMN02787118_14530</name>
</gene>
<dbReference type="PRINTS" id="PR00411">
    <property type="entry name" value="PNDRDTASEI"/>
</dbReference>
<keyword evidence="2" id="KW-0285">Flavoprotein</keyword>
<comment type="cofactor">
    <cofactor evidence="1">
        <name>FAD</name>
        <dbReference type="ChEBI" id="CHEBI:57692"/>
    </cofactor>
</comment>
<dbReference type="Gene3D" id="3.30.390.30">
    <property type="match status" value="1"/>
</dbReference>
<dbReference type="GO" id="GO:0016651">
    <property type="term" value="F:oxidoreductase activity, acting on NAD(P)H"/>
    <property type="evidence" value="ECO:0007669"/>
    <property type="project" value="TreeGrafter"/>
</dbReference>
<dbReference type="OrthoDB" id="1145at2"/>
<dbReference type="RefSeq" id="WP_075033640.1">
    <property type="nucleotide sequence ID" value="NZ_FONR01000045.1"/>
</dbReference>
<dbReference type="InterPro" id="IPR016156">
    <property type="entry name" value="FAD/NAD-linked_Rdtase_dimer_sf"/>
</dbReference>
<dbReference type="PANTHER" id="PTHR43557:SF2">
    <property type="entry name" value="RIESKE DOMAIN-CONTAINING PROTEIN-RELATED"/>
    <property type="match status" value="1"/>
</dbReference>
<dbReference type="EMBL" id="FONR01000045">
    <property type="protein sequence ID" value="SFH11187.1"/>
    <property type="molecule type" value="Genomic_DNA"/>
</dbReference>
<feature type="domain" description="Reductase C-terminal" evidence="6">
    <location>
        <begin position="322"/>
        <end position="388"/>
    </location>
</feature>
<accession>A0A1I2XDR8</accession>
<dbReference type="AlphaFoldDB" id="A0A1I2XDR8"/>
<dbReference type="Pfam" id="PF07992">
    <property type="entry name" value="Pyr_redox_2"/>
    <property type="match status" value="1"/>
</dbReference>
<dbReference type="Proteomes" id="UP000181942">
    <property type="component" value="Unassembled WGS sequence"/>
</dbReference>
<evidence type="ECO:0000313" key="7">
    <source>
        <dbReference type="EMBL" id="SFH11187.1"/>
    </source>
</evidence>
<keyword evidence="4" id="KW-0560">Oxidoreductase</keyword>
<feature type="domain" description="FAD/NAD(P)-binding" evidence="5">
    <location>
        <begin position="5"/>
        <end position="301"/>
    </location>
</feature>
<dbReference type="GO" id="GO:0051213">
    <property type="term" value="F:dioxygenase activity"/>
    <property type="evidence" value="ECO:0007669"/>
    <property type="project" value="UniProtKB-KW"/>
</dbReference>
<evidence type="ECO:0000313" key="8">
    <source>
        <dbReference type="Proteomes" id="UP000181942"/>
    </source>
</evidence>
<keyword evidence="7" id="KW-0223">Dioxygenase</keyword>
<reference evidence="7 8" key="1">
    <citation type="submission" date="2016-10" db="EMBL/GenBank/DDBJ databases">
        <authorList>
            <person name="de Groot N.N."/>
        </authorList>
    </citation>
    <scope>NUCLEOTIDE SEQUENCE [LARGE SCALE GENOMIC DNA]</scope>
    <source>
        <strain evidence="7 8">OK461</strain>
    </source>
</reference>
<dbReference type="InterPro" id="IPR050446">
    <property type="entry name" value="FAD-oxidoreductase/Apoptosis"/>
</dbReference>
<evidence type="ECO:0000256" key="2">
    <source>
        <dbReference type="ARBA" id="ARBA00022630"/>
    </source>
</evidence>
<sequence length="410" mass="43462">MSPTTVIVGSSVGGVRTAQALRAAGYEGEVVLVGEEDDLPYDKPPLSKALLSGASTPEHISLLTRQQAADAGIRLMLGRTATGLDTARQRVELADGEALGYDHLVIATGARARQSPWGTPPGVHVLRTLGDAEALGRDLRRGGPLVVVGAGFIGAEVAATARTMGVADVTIVDPAPVPMSRVLHPAVADRFRQLQNDHGVVTRFGIGVEDIESTAAGLLVRLADGSELPAATVVVGIGAQPNDEWLRASELTVDNGVVCDEYSRAVGVQNVYAVGDVARWFHPGHGGLIRVEHWTNAVDQAACVAHNITHPDQLRTHEPVEYVWSDQYDWKIQITGRTGPELDPVTVHGNDPERSFAVLYGAPDGTMAGALVTNWPRALITCRRVVGTVSVEEARRTVEALVRPLAGSVE</sequence>
<evidence type="ECO:0000259" key="5">
    <source>
        <dbReference type="Pfam" id="PF07992"/>
    </source>
</evidence>
<evidence type="ECO:0000259" key="6">
    <source>
        <dbReference type="Pfam" id="PF14759"/>
    </source>
</evidence>
<protein>
    <submittedName>
        <fullName evidence="7">Phthalate 3,4-dioxygenase, ferredoxin reductase subunit</fullName>
    </submittedName>
</protein>
<organism evidence="7 8">
    <name type="scientific">Streptomyces mirabilis</name>
    <dbReference type="NCBI Taxonomy" id="68239"/>
    <lineage>
        <taxon>Bacteria</taxon>
        <taxon>Bacillati</taxon>
        <taxon>Actinomycetota</taxon>
        <taxon>Actinomycetes</taxon>
        <taxon>Kitasatosporales</taxon>
        <taxon>Streptomycetaceae</taxon>
        <taxon>Streptomyces</taxon>
    </lineage>
</organism>
<evidence type="ECO:0000256" key="1">
    <source>
        <dbReference type="ARBA" id="ARBA00001974"/>
    </source>
</evidence>
<dbReference type="InterPro" id="IPR036188">
    <property type="entry name" value="FAD/NAD-bd_sf"/>
</dbReference>
<dbReference type="InterPro" id="IPR023753">
    <property type="entry name" value="FAD/NAD-binding_dom"/>
</dbReference>
<evidence type="ECO:0000256" key="4">
    <source>
        <dbReference type="ARBA" id="ARBA00023002"/>
    </source>
</evidence>
<dbReference type="PRINTS" id="PR00368">
    <property type="entry name" value="FADPNR"/>
</dbReference>
<proteinExistence type="predicted"/>
<name>A0A1I2XDR8_9ACTN</name>
<evidence type="ECO:0000256" key="3">
    <source>
        <dbReference type="ARBA" id="ARBA00022827"/>
    </source>
</evidence>
<keyword evidence="3" id="KW-0274">FAD</keyword>